<dbReference type="AlphaFoldDB" id="F1YHI0"/>
<organism evidence="2 3">
    <name type="scientific">Gordonia neofelifaecis NRRL B-59395</name>
    <dbReference type="NCBI Taxonomy" id="644548"/>
    <lineage>
        <taxon>Bacteria</taxon>
        <taxon>Bacillati</taxon>
        <taxon>Actinomycetota</taxon>
        <taxon>Actinomycetes</taxon>
        <taxon>Mycobacteriales</taxon>
        <taxon>Gordoniaceae</taxon>
        <taxon>Gordonia</taxon>
    </lineage>
</organism>
<dbReference type="Proteomes" id="UP000035065">
    <property type="component" value="Unassembled WGS sequence"/>
</dbReference>
<proteinExistence type="predicted"/>
<feature type="compositionally biased region" description="Acidic residues" evidence="1">
    <location>
        <begin position="37"/>
        <end position="46"/>
    </location>
</feature>
<sequence>MQEVSYSCLPAATEATHPAWLAPREDGTLNIVRGYDEWDQGGDDAGGDQAQQQEERSAGAAPQLTTSLSARAVVVVIGRVAVFRRTRWR</sequence>
<dbReference type="EMBL" id="AEUD01000004">
    <property type="protein sequence ID" value="EGD55818.1"/>
    <property type="molecule type" value="Genomic_DNA"/>
</dbReference>
<name>F1YHI0_9ACTN</name>
<evidence type="ECO:0000256" key="1">
    <source>
        <dbReference type="SAM" id="MobiDB-lite"/>
    </source>
</evidence>
<gene>
    <name evidence="2" type="ORF">SCNU_06240</name>
</gene>
<protein>
    <submittedName>
        <fullName evidence="2">Uncharacterized protein</fullName>
    </submittedName>
</protein>
<evidence type="ECO:0000313" key="3">
    <source>
        <dbReference type="Proteomes" id="UP000035065"/>
    </source>
</evidence>
<evidence type="ECO:0000313" key="2">
    <source>
        <dbReference type="EMBL" id="EGD55818.1"/>
    </source>
</evidence>
<keyword evidence="3" id="KW-1185">Reference proteome</keyword>
<feature type="region of interest" description="Disordered" evidence="1">
    <location>
        <begin position="35"/>
        <end position="63"/>
    </location>
</feature>
<dbReference type="STRING" id="644548.SCNU_06240"/>
<accession>F1YHI0</accession>
<reference evidence="2 3" key="1">
    <citation type="journal article" date="2011" name="J. Bacteriol.">
        <title>Draft Genome Sequence of Gordonia neofelifaecis NRRL B-59395, a Cholesterol-Degrading Actinomycete.</title>
        <authorList>
            <person name="Ge F."/>
            <person name="Li W."/>
            <person name="Chen G."/>
            <person name="Liu Y."/>
            <person name="Zhang G."/>
            <person name="Yong B."/>
            <person name="Wang Q."/>
            <person name="Wang N."/>
            <person name="Huang Z."/>
            <person name="Li W."/>
            <person name="Wang J."/>
            <person name="Wu C."/>
            <person name="Xie Q."/>
            <person name="Liu G."/>
        </authorList>
    </citation>
    <scope>NUCLEOTIDE SEQUENCE [LARGE SCALE GENOMIC DNA]</scope>
    <source>
        <strain evidence="2 3">NRRL B-59395</strain>
    </source>
</reference>
<comment type="caution">
    <text evidence="2">The sequence shown here is derived from an EMBL/GenBank/DDBJ whole genome shotgun (WGS) entry which is preliminary data.</text>
</comment>